<organism evidence="2 3">
    <name type="scientific">Pan troglodytes</name>
    <name type="common">Chimpanzee</name>
    <dbReference type="NCBI Taxonomy" id="9598"/>
    <lineage>
        <taxon>Eukaryota</taxon>
        <taxon>Metazoa</taxon>
        <taxon>Chordata</taxon>
        <taxon>Craniata</taxon>
        <taxon>Vertebrata</taxon>
        <taxon>Euteleostomi</taxon>
        <taxon>Mammalia</taxon>
        <taxon>Eutheria</taxon>
        <taxon>Euarchontoglires</taxon>
        <taxon>Primates</taxon>
        <taxon>Haplorrhini</taxon>
        <taxon>Catarrhini</taxon>
        <taxon>Hominidae</taxon>
        <taxon>Pan</taxon>
    </lineage>
</organism>
<sequence length="42" mass="4429">MAALYRPGLRYLPRTSNGLSASAPGYFERQQGLGDKGLAGMG</sequence>
<protein>
    <submittedName>
        <fullName evidence="2">PCK2 isoform 6</fullName>
    </submittedName>
</protein>
<feature type="region of interest" description="Disordered" evidence="1">
    <location>
        <begin position="20"/>
        <end position="42"/>
    </location>
</feature>
<dbReference type="EMBL" id="NBAG03000032">
    <property type="protein sequence ID" value="PNI96718.1"/>
    <property type="molecule type" value="Genomic_DNA"/>
</dbReference>
<dbReference type="Proteomes" id="UP000236370">
    <property type="component" value="Unassembled WGS sequence"/>
</dbReference>
<gene>
    <name evidence="2" type="ORF">CK820_G0029689</name>
</gene>
<evidence type="ECO:0000313" key="2">
    <source>
        <dbReference type="EMBL" id="PNI96718.1"/>
    </source>
</evidence>
<comment type="caution">
    <text evidence="2">The sequence shown here is derived from an EMBL/GenBank/DDBJ whole genome shotgun (WGS) entry which is preliminary data.</text>
</comment>
<accession>A0A2J8QKA5</accession>
<evidence type="ECO:0000256" key="1">
    <source>
        <dbReference type="SAM" id="MobiDB-lite"/>
    </source>
</evidence>
<name>A0A2J8QKA5_PANTR</name>
<proteinExistence type="predicted"/>
<evidence type="ECO:0000313" key="3">
    <source>
        <dbReference type="Proteomes" id="UP000236370"/>
    </source>
</evidence>
<reference evidence="2 3" key="1">
    <citation type="submission" date="2017-12" db="EMBL/GenBank/DDBJ databases">
        <title>High-resolution comparative analysis of great ape genomes.</title>
        <authorList>
            <person name="Pollen A."/>
            <person name="Hastie A."/>
            <person name="Hormozdiari F."/>
            <person name="Dougherty M."/>
            <person name="Liu R."/>
            <person name="Chaisson M."/>
            <person name="Hoppe E."/>
            <person name="Hill C."/>
            <person name="Pang A."/>
            <person name="Hillier L."/>
            <person name="Baker C."/>
            <person name="Armstrong J."/>
            <person name="Shendure J."/>
            <person name="Paten B."/>
            <person name="Wilson R."/>
            <person name="Chao H."/>
            <person name="Schneider V."/>
            <person name="Ventura M."/>
            <person name="Kronenberg Z."/>
            <person name="Murali S."/>
            <person name="Gordon D."/>
            <person name="Cantsilieris S."/>
            <person name="Munson K."/>
            <person name="Nelson B."/>
            <person name="Raja A."/>
            <person name="Underwood J."/>
            <person name="Diekhans M."/>
            <person name="Fiddes I."/>
            <person name="Haussler D."/>
            <person name="Eichler E."/>
        </authorList>
    </citation>
    <scope>NUCLEOTIDE SEQUENCE [LARGE SCALE GENOMIC DNA]</scope>
    <source>
        <strain evidence="2">Yerkes chimp pedigree #C0471</strain>
    </source>
</reference>
<dbReference type="AlphaFoldDB" id="A0A2J8QKA5"/>